<protein>
    <recommendedName>
        <fullName evidence="4">NB-ARC domain-containing protein</fullName>
    </recommendedName>
</protein>
<dbReference type="SUPFAM" id="SSF52540">
    <property type="entry name" value="P-loop containing nucleoside triphosphate hydrolases"/>
    <property type="match status" value="1"/>
</dbReference>
<evidence type="ECO:0000256" key="1">
    <source>
        <dbReference type="SAM" id="MobiDB-lite"/>
    </source>
</evidence>
<dbReference type="RefSeq" id="WP_285757806.1">
    <property type="nucleotide sequence ID" value="NZ_BSQG01000001.1"/>
</dbReference>
<dbReference type="SMART" id="SM00028">
    <property type="entry name" value="TPR"/>
    <property type="match status" value="4"/>
</dbReference>
<dbReference type="PANTHER" id="PTHR47691:SF3">
    <property type="entry name" value="HTH-TYPE TRANSCRIPTIONAL REGULATOR RV0890C-RELATED"/>
    <property type="match status" value="1"/>
</dbReference>
<sequence length="720" mass="78241">MEEDENATDPEPCGQNTNTATGNSFETLVQAGTVHGGVHFHAVPAGGSGWLPPHQLPLAPRRFTDRSSELDQLVGRLAERTGTTTIVVLVGPGGIGKTSLAVRFLDRVSASHPDGELYADLALTEDPSPVLDGFLRALDVPPDRIPVEFGQRAADFRSRTRSRSLAILVENASSAAQVRALLPGEGAHLVVVATRYNLTGLAVDGAHVLDVRPLDTEHAVELLRAMAGGTWSPSDEMFAAEIAALCGNLPLALAAAAGHLHRRRSPGRVARELADEQRRLSHLSVQEDLSVRSILDTSYRGLPERSARTLRLLGLHPGPDFDVPAVAALIDTDHYTAQDEVDLLAGASLLQEAPGTDRFRLHDLVRLFAREKTAADPTERDAALDRMFAHYLHAAAAADLALNPERWHVGPVYRESSRLFADYPYDHASALDWFDAELSNLAAIIRSAHAGGRHSTTWQLCETLWAFCTLRRPYGVWIETHERGLVSAQAAGDALGEARMYGALTAAHAGRYEFAEAEDYALRALGLWEANAHALGTAAACEQLSTIRLVQGEPHQAVELLKRAEAIQTDKGSPYGVALIHRYLAEAHARTGDHETSLRLFARSLAYFQDSGDNPYQHSRTLSRMATILLEVDRPEAADSAARSALTQAVRAGAEQQRAEALTLRGRSALAMGDESRARGYLAEALELLVRLLAPQRDEVQRLIESLGPEPSPPQDRRRQ</sequence>
<dbReference type="AlphaFoldDB" id="A0A9W6UHT7"/>
<gene>
    <name evidence="2" type="ORF">Nans01_13200</name>
</gene>
<comment type="caution">
    <text evidence="2">The sequence shown here is derived from an EMBL/GenBank/DDBJ whole genome shotgun (WGS) entry which is preliminary data.</text>
</comment>
<dbReference type="Gene3D" id="3.40.50.300">
    <property type="entry name" value="P-loop containing nucleotide triphosphate hydrolases"/>
    <property type="match status" value="1"/>
</dbReference>
<dbReference type="InterPro" id="IPR011990">
    <property type="entry name" value="TPR-like_helical_dom_sf"/>
</dbReference>
<keyword evidence="3" id="KW-1185">Reference proteome</keyword>
<accession>A0A9W6UHT7</accession>
<dbReference type="EMBL" id="BSQG01000001">
    <property type="protein sequence ID" value="GLU46969.1"/>
    <property type="molecule type" value="Genomic_DNA"/>
</dbReference>
<dbReference type="InterPro" id="IPR027417">
    <property type="entry name" value="P-loop_NTPase"/>
</dbReference>
<dbReference type="Proteomes" id="UP001165092">
    <property type="component" value="Unassembled WGS sequence"/>
</dbReference>
<evidence type="ECO:0008006" key="4">
    <source>
        <dbReference type="Google" id="ProtNLM"/>
    </source>
</evidence>
<dbReference type="PRINTS" id="PR00364">
    <property type="entry name" value="DISEASERSIST"/>
</dbReference>
<proteinExistence type="predicted"/>
<name>A0A9W6UHT7_9ACTN</name>
<dbReference type="Gene3D" id="1.25.40.10">
    <property type="entry name" value="Tetratricopeptide repeat domain"/>
    <property type="match status" value="1"/>
</dbReference>
<dbReference type="PANTHER" id="PTHR47691">
    <property type="entry name" value="REGULATOR-RELATED"/>
    <property type="match status" value="1"/>
</dbReference>
<dbReference type="InterPro" id="IPR019734">
    <property type="entry name" value="TPR_rpt"/>
</dbReference>
<reference evidence="2" key="1">
    <citation type="submission" date="2023-02" db="EMBL/GenBank/DDBJ databases">
        <title>Nocardiopsis ansamitocini NBRC 112285.</title>
        <authorList>
            <person name="Ichikawa N."/>
            <person name="Sato H."/>
            <person name="Tonouchi N."/>
        </authorList>
    </citation>
    <scope>NUCLEOTIDE SEQUENCE</scope>
    <source>
        <strain evidence="2">NBRC 112285</strain>
    </source>
</reference>
<evidence type="ECO:0000313" key="3">
    <source>
        <dbReference type="Proteomes" id="UP001165092"/>
    </source>
</evidence>
<organism evidence="2 3">
    <name type="scientific">Nocardiopsis ansamitocini</name>
    <dbReference type="NCBI Taxonomy" id="1670832"/>
    <lineage>
        <taxon>Bacteria</taxon>
        <taxon>Bacillati</taxon>
        <taxon>Actinomycetota</taxon>
        <taxon>Actinomycetes</taxon>
        <taxon>Streptosporangiales</taxon>
        <taxon>Nocardiopsidaceae</taxon>
        <taxon>Nocardiopsis</taxon>
    </lineage>
</organism>
<feature type="region of interest" description="Disordered" evidence="1">
    <location>
        <begin position="1"/>
        <end position="21"/>
    </location>
</feature>
<evidence type="ECO:0000313" key="2">
    <source>
        <dbReference type="EMBL" id="GLU46969.1"/>
    </source>
</evidence>
<dbReference type="SUPFAM" id="SSF48452">
    <property type="entry name" value="TPR-like"/>
    <property type="match status" value="1"/>
</dbReference>